<accession>A0A371IS95</accession>
<keyword evidence="3" id="KW-1185">Reference proteome</keyword>
<gene>
    <name evidence="2" type="ORF">CHF27_008820</name>
</gene>
<dbReference type="Proteomes" id="UP000243494">
    <property type="component" value="Unassembled WGS sequence"/>
</dbReference>
<feature type="region of interest" description="Disordered" evidence="1">
    <location>
        <begin position="42"/>
        <end position="70"/>
    </location>
</feature>
<evidence type="ECO:0000256" key="1">
    <source>
        <dbReference type="SAM" id="MobiDB-lite"/>
    </source>
</evidence>
<dbReference type="AlphaFoldDB" id="A0A371IS95"/>
<feature type="region of interest" description="Disordered" evidence="1">
    <location>
        <begin position="1"/>
        <end position="30"/>
    </location>
</feature>
<name>A0A371IS95_9FIRM</name>
<organism evidence="2 3">
    <name type="scientific">Romboutsia maritimum</name>
    <dbReference type="NCBI Taxonomy" id="2020948"/>
    <lineage>
        <taxon>Bacteria</taxon>
        <taxon>Bacillati</taxon>
        <taxon>Bacillota</taxon>
        <taxon>Clostridia</taxon>
        <taxon>Peptostreptococcales</taxon>
        <taxon>Peptostreptococcaceae</taxon>
        <taxon>Romboutsia</taxon>
    </lineage>
</organism>
<dbReference type="EMBL" id="NOJZ02000014">
    <property type="protein sequence ID" value="RDY23339.1"/>
    <property type="molecule type" value="Genomic_DNA"/>
</dbReference>
<reference evidence="2 3" key="1">
    <citation type="journal article" date="2017" name="Genome Announc.">
        <title>Draft Genome Sequence of Romboutsia maritimum sp. nov. Strain CCRI-22766(T), Isolated from Coastal Estuarine Mud.</title>
        <authorList>
            <person name="Maheux A.F."/>
            <person name="Boudreau D.K."/>
            <person name="Berube E."/>
            <person name="Boissinot M."/>
            <person name="Raymond F."/>
            <person name="Brodeur S."/>
            <person name="Corbeil J."/>
            <person name="Brightwell G."/>
            <person name="Broda D."/>
            <person name="Omar R.F."/>
            <person name="Bergeron M.G."/>
        </authorList>
    </citation>
    <scope>NUCLEOTIDE SEQUENCE [LARGE SCALE GENOMIC DNA]</scope>
    <source>
        <strain evidence="2 3">CCRI-22766</strain>
    </source>
</reference>
<evidence type="ECO:0000313" key="2">
    <source>
        <dbReference type="EMBL" id="RDY23339.1"/>
    </source>
</evidence>
<dbReference type="RefSeq" id="WP_095406872.1">
    <property type="nucleotide sequence ID" value="NZ_NOJZ02000014.1"/>
</dbReference>
<sequence length="70" mass="7765">MKDNSSSGDTNNLVKQFLYSESENTNTDKSEVLEIDANGNKHLENKAGAGPNIRNKINDHYQSEGVNKIK</sequence>
<feature type="compositionally biased region" description="Polar residues" evidence="1">
    <location>
        <begin position="1"/>
        <end position="25"/>
    </location>
</feature>
<comment type="caution">
    <text evidence="2">The sequence shown here is derived from an EMBL/GenBank/DDBJ whole genome shotgun (WGS) entry which is preliminary data.</text>
</comment>
<protein>
    <submittedName>
        <fullName evidence="2">Uncharacterized protein</fullName>
    </submittedName>
</protein>
<evidence type="ECO:0000313" key="3">
    <source>
        <dbReference type="Proteomes" id="UP000243494"/>
    </source>
</evidence>
<proteinExistence type="predicted"/>
<dbReference type="OrthoDB" id="1756479at2"/>